<reference evidence="4 5" key="1">
    <citation type="journal article" date="2011" name="J. Gen. Appl. Microbiol.">
        <title>Draft genome sequencing of the enigmatic basidiomycete Mixia osmundae.</title>
        <authorList>
            <person name="Nishida H."/>
            <person name="Nagatsuka Y."/>
            <person name="Sugiyama J."/>
        </authorList>
    </citation>
    <scope>NUCLEOTIDE SEQUENCE [LARGE SCALE GENOMIC DNA]</scope>
    <source>
        <strain evidence="5">CBS 9802 / IAM 14324 / JCM 22182 / KY 12970</strain>
    </source>
</reference>
<evidence type="ECO:0000313" key="4">
    <source>
        <dbReference type="EMBL" id="GAA95277.1"/>
    </source>
</evidence>
<dbReference type="STRING" id="764103.G7DXG7"/>
<feature type="region of interest" description="Disordered" evidence="2">
    <location>
        <begin position="865"/>
        <end position="1005"/>
    </location>
</feature>
<name>G7DXG7_MIXOS</name>
<sequence length="1026" mass="112223">MKKPVSAPRRGDQPLAAASSAPKSKEDKALLEEIVALGGDEQDFALLADLDSASEDEAAESSALPIDDKALKALASDIKQFLKSNALKAEPVPDIEASSTSASSEDEAAPEPAVSSVKTIKQSLEKGKGKALPEPAPVATANSGWLVDPNPSWHTLELDALPAPSTSNGHTDSADVKQALQARSEVLLVEASQQYSDALLPDSSASNHYGKTAKSTLRTARQIPLSNSDKAFVSSILESGTSADRLSALLLLAQSSPMHCTRYLQQILAQCRKKSRSEAAKATRLVIEWCTKASPSCLLPTDRKLRLFVDQPGLTALIALSHDKTAGKHQRKLIEQYLLLWAFEDWLKKWFFELLQVAESFSSDPLPFVRGQALAHFAALLAATPEQEQNLLRLLVNKLGDNDRAIASKTSHLILQTLQTHPMMKAVVVREVAEIVLRPMPQSAKDKGPQRGGQHRRYYGMITLNQIMHTRNEQGQQVADKVLEVCFDVFHELVGDTAEEAALPDKKDKKRKKGRKTSNVRPAEDTDGKMMAAVLTGVNRAFPYASSDMTMLQSRLDLLFRICHSGNVNVSVQAMSLLNQIAKRNETISDRYYKTIYNSLLDPRLVNTTKHAMYLNLLFKAMKADAVPARVQAFVKRLVQVLSLHQPPFVCGALYLLAKLMQVTPSLRSMLTVPEDADAIIEAVNEGEEGAPQTGYDGTKREPRYARAQSSCLWDILYLTKHYHPAVAQIASSVLEGEEVQISGELESYTIVHFLDQLAYRAPKQISKAKGASVMQPASADRDGLSVSNRKGLGQNATVNSASFVRQKADDVPAQERFLHTYFRQRGVKNKQADEAASEAGSLGSVSSFEEDLSDVDLDEVPNLDLSESDAQSEEGQEGGEESELDEEEVWAAMQATMPPLDEQSSDAGEASTSMIDTSDVDSKALKGDDALRIDSDFDDELVLSEDALESSEEENDLVRDDGEESDEEGAALLEDEEDAVLSSEEEEAAPEEPARKRKKRKADVPTFADASAYAHLLGQDEKEDE</sequence>
<comment type="similarity">
    <text evidence="1">Belongs to the CBF/MAK21 family.</text>
</comment>
<protein>
    <recommendedName>
        <fullName evidence="3">CCAAT-binding factor domain-containing protein</fullName>
    </recommendedName>
</protein>
<dbReference type="AlphaFoldDB" id="G7DXG7"/>
<feature type="compositionally biased region" description="Basic residues" evidence="2">
    <location>
        <begin position="508"/>
        <end position="518"/>
    </location>
</feature>
<dbReference type="eggNOG" id="KOG2038">
    <property type="taxonomic scope" value="Eukaryota"/>
</dbReference>
<keyword evidence="5" id="KW-1185">Reference proteome</keyword>
<organism evidence="4 5">
    <name type="scientific">Mixia osmundae (strain CBS 9802 / IAM 14324 / JCM 22182 / KY 12970)</name>
    <dbReference type="NCBI Taxonomy" id="764103"/>
    <lineage>
        <taxon>Eukaryota</taxon>
        <taxon>Fungi</taxon>
        <taxon>Dikarya</taxon>
        <taxon>Basidiomycota</taxon>
        <taxon>Pucciniomycotina</taxon>
        <taxon>Mixiomycetes</taxon>
        <taxon>Mixiales</taxon>
        <taxon>Mixiaceae</taxon>
        <taxon>Mixia</taxon>
    </lineage>
</organism>
<feature type="compositionally biased region" description="Basic and acidic residues" evidence="2">
    <location>
        <begin position="921"/>
        <end position="936"/>
    </location>
</feature>
<feature type="region of interest" description="Disordered" evidence="2">
    <location>
        <begin position="1"/>
        <end position="26"/>
    </location>
</feature>
<dbReference type="Pfam" id="PF03914">
    <property type="entry name" value="CBF"/>
    <property type="match status" value="1"/>
</dbReference>
<evidence type="ECO:0000313" key="5">
    <source>
        <dbReference type="Proteomes" id="UP000009131"/>
    </source>
</evidence>
<dbReference type="SUPFAM" id="SSF48371">
    <property type="entry name" value="ARM repeat"/>
    <property type="match status" value="1"/>
</dbReference>
<accession>G7DXG7</accession>
<dbReference type="PANTHER" id="PTHR12048">
    <property type="entry name" value="CCAAT-BINDING FACTOR-RELATED"/>
    <property type="match status" value="1"/>
</dbReference>
<dbReference type="FunCoup" id="G7DXG7">
    <property type="interactions" value="573"/>
</dbReference>
<dbReference type="RefSeq" id="XP_014569858.1">
    <property type="nucleotide sequence ID" value="XM_014714372.1"/>
</dbReference>
<dbReference type="InterPro" id="IPR005612">
    <property type="entry name" value="CCAAT-binding_factor"/>
</dbReference>
<feature type="compositionally biased region" description="Acidic residues" evidence="2">
    <location>
        <begin position="865"/>
        <end position="890"/>
    </location>
</feature>
<evidence type="ECO:0000256" key="1">
    <source>
        <dbReference type="ARBA" id="ARBA00007797"/>
    </source>
</evidence>
<dbReference type="GO" id="GO:0005634">
    <property type="term" value="C:nucleus"/>
    <property type="evidence" value="ECO:0007669"/>
    <property type="project" value="TreeGrafter"/>
</dbReference>
<dbReference type="Gene3D" id="1.25.10.10">
    <property type="entry name" value="Leucine-rich Repeat Variant"/>
    <property type="match status" value="1"/>
</dbReference>
<dbReference type="EMBL" id="BABT02000061">
    <property type="protein sequence ID" value="GAA95277.1"/>
    <property type="molecule type" value="Genomic_DNA"/>
</dbReference>
<reference evidence="4 5" key="2">
    <citation type="journal article" date="2012" name="Open Biol.">
        <title>Characteristics of nucleosomes and linker DNA regions on the genome of the basidiomycete Mixia osmundae revealed by mono- and dinucleosome mapping.</title>
        <authorList>
            <person name="Nishida H."/>
            <person name="Kondo S."/>
            <person name="Matsumoto T."/>
            <person name="Suzuki Y."/>
            <person name="Yoshikawa H."/>
            <person name="Taylor T.D."/>
            <person name="Sugiyama J."/>
        </authorList>
    </citation>
    <scope>NUCLEOTIDE SEQUENCE [LARGE SCALE GENOMIC DNA]</scope>
    <source>
        <strain evidence="5">CBS 9802 / IAM 14324 / JCM 22182 / KY 12970</strain>
    </source>
</reference>
<feature type="region of interest" description="Disordered" evidence="2">
    <location>
        <begin position="772"/>
        <end position="792"/>
    </location>
</feature>
<gene>
    <name evidence="4" type="primary">Mo01933</name>
    <name evidence="4" type="ORF">E5Q_01933</name>
</gene>
<feature type="region of interest" description="Disordered" evidence="2">
    <location>
        <begin position="89"/>
        <end position="137"/>
    </location>
</feature>
<dbReference type="Proteomes" id="UP000009131">
    <property type="component" value="Unassembled WGS sequence"/>
</dbReference>
<dbReference type="PANTHER" id="PTHR12048:SF0">
    <property type="entry name" value="CCAAT_ENHANCER-BINDING PROTEIN ZETA"/>
    <property type="match status" value="1"/>
</dbReference>
<feature type="region of interest" description="Disordered" evidence="2">
    <location>
        <begin position="504"/>
        <end position="525"/>
    </location>
</feature>
<dbReference type="InterPro" id="IPR011989">
    <property type="entry name" value="ARM-like"/>
</dbReference>
<dbReference type="OMA" id="EIWCNDE"/>
<dbReference type="InterPro" id="IPR016024">
    <property type="entry name" value="ARM-type_fold"/>
</dbReference>
<comment type="caution">
    <text evidence="4">The sequence shown here is derived from an EMBL/GenBank/DDBJ whole genome shotgun (WGS) entry which is preliminary data.</text>
</comment>
<dbReference type="InterPro" id="IPR040155">
    <property type="entry name" value="CEBPZ/Mak21-like"/>
</dbReference>
<feature type="domain" description="CCAAT-binding factor" evidence="3">
    <location>
        <begin position="571"/>
        <end position="731"/>
    </location>
</feature>
<feature type="region of interest" description="Disordered" evidence="2">
    <location>
        <begin position="829"/>
        <end position="851"/>
    </location>
</feature>
<dbReference type="InParanoid" id="G7DXG7"/>
<dbReference type="HOGENOM" id="CLU_003417_0_0_1"/>
<proteinExistence type="inferred from homology"/>
<feature type="compositionally biased region" description="Acidic residues" evidence="2">
    <location>
        <begin position="937"/>
        <end position="991"/>
    </location>
</feature>
<evidence type="ECO:0000259" key="3">
    <source>
        <dbReference type="Pfam" id="PF03914"/>
    </source>
</evidence>
<dbReference type="OrthoDB" id="28947at2759"/>
<evidence type="ECO:0000256" key="2">
    <source>
        <dbReference type="SAM" id="MobiDB-lite"/>
    </source>
</evidence>